<name>A0A4S8KV40_DENBC</name>
<gene>
    <name evidence="2" type="ORF">K435DRAFT_810430</name>
</gene>
<keyword evidence="1" id="KW-0175">Coiled coil</keyword>
<protein>
    <recommendedName>
        <fullName evidence="4">Protein kinase domain-containing protein</fullName>
    </recommendedName>
</protein>
<evidence type="ECO:0000313" key="2">
    <source>
        <dbReference type="EMBL" id="THU79786.1"/>
    </source>
</evidence>
<evidence type="ECO:0008006" key="4">
    <source>
        <dbReference type="Google" id="ProtNLM"/>
    </source>
</evidence>
<sequence>MAAKETSIATFFTMEKIFYMKKDQKVLFWASADFDYVWYAVWILQAVDAAKERYDAWFAGVENTLRAAAAKEAQSPTAGPSGGNDTPSFPWIEQLLKNGSSKLLSATSPYSKSHQNMLRQLLIFSGKIIIEIGNLYFCSFLNWSWSIFATTIPLPWIVVFKDEDKIVAINPNVGVVGKISTVENLQHEAEMTKLASSILPHNTPMLLGCFTTGTLQLLLLSYIGHSLGEWSDLDDVSIRELIGLIKTLHANGLHHHDLHPPNITFYNGCLGIIDFGMSDVIADGVECIDCEDDVVIGELQELLEDEEVVIDELQELLEDEEVAED</sequence>
<dbReference type="OrthoDB" id="2523927at2759"/>
<evidence type="ECO:0000256" key="1">
    <source>
        <dbReference type="SAM" id="Coils"/>
    </source>
</evidence>
<reference evidence="2 3" key="1">
    <citation type="journal article" date="2019" name="Nat. Ecol. Evol.">
        <title>Megaphylogeny resolves global patterns of mushroom evolution.</title>
        <authorList>
            <person name="Varga T."/>
            <person name="Krizsan K."/>
            <person name="Foldi C."/>
            <person name="Dima B."/>
            <person name="Sanchez-Garcia M."/>
            <person name="Sanchez-Ramirez S."/>
            <person name="Szollosi G.J."/>
            <person name="Szarkandi J.G."/>
            <person name="Papp V."/>
            <person name="Albert L."/>
            <person name="Andreopoulos W."/>
            <person name="Angelini C."/>
            <person name="Antonin V."/>
            <person name="Barry K.W."/>
            <person name="Bougher N.L."/>
            <person name="Buchanan P."/>
            <person name="Buyck B."/>
            <person name="Bense V."/>
            <person name="Catcheside P."/>
            <person name="Chovatia M."/>
            <person name="Cooper J."/>
            <person name="Damon W."/>
            <person name="Desjardin D."/>
            <person name="Finy P."/>
            <person name="Geml J."/>
            <person name="Haridas S."/>
            <person name="Hughes K."/>
            <person name="Justo A."/>
            <person name="Karasinski D."/>
            <person name="Kautmanova I."/>
            <person name="Kiss B."/>
            <person name="Kocsube S."/>
            <person name="Kotiranta H."/>
            <person name="LaButti K.M."/>
            <person name="Lechner B.E."/>
            <person name="Liimatainen K."/>
            <person name="Lipzen A."/>
            <person name="Lukacs Z."/>
            <person name="Mihaltcheva S."/>
            <person name="Morgado L.N."/>
            <person name="Niskanen T."/>
            <person name="Noordeloos M.E."/>
            <person name="Ohm R.A."/>
            <person name="Ortiz-Santana B."/>
            <person name="Ovrebo C."/>
            <person name="Racz N."/>
            <person name="Riley R."/>
            <person name="Savchenko A."/>
            <person name="Shiryaev A."/>
            <person name="Soop K."/>
            <person name="Spirin V."/>
            <person name="Szebenyi C."/>
            <person name="Tomsovsky M."/>
            <person name="Tulloss R.E."/>
            <person name="Uehling J."/>
            <person name="Grigoriev I.V."/>
            <person name="Vagvolgyi C."/>
            <person name="Papp T."/>
            <person name="Martin F.M."/>
            <person name="Miettinen O."/>
            <person name="Hibbett D.S."/>
            <person name="Nagy L.G."/>
        </authorList>
    </citation>
    <scope>NUCLEOTIDE SEQUENCE [LARGE SCALE GENOMIC DNA]</scope>
    <source>
        <strain evidence="2 3">CBS 962.96</strain>
    </source>
</reference>
<evidence type="ECO:0000313" key="3">
    <source>
        <dbReference type="Proteomes" id="UP000297245"/>
    </source>
</evidence>
<feature type="coiled-coil region" evidence="1">
    <location>
        <begin position="296"/>
        <end position="323"/>
    </location>
</feature>
<dbReference type="Proteomes" id="UP000297245">
    <property type="component" value="Unassembled WGS sequence"/>
</dbReference>
<proteinExistence type="predicted"/>
<dbReference type="AlphaFoldDB" id="A0A4S8KV40"/>
<organism evidence="2 3">
    <name type="scientific">Dendrothele bispora (strain CBS 962.96)</name>
    <dbReference type="NCBI Taxonomy" id="1314807"/>
    <lineage>
        <taxon>Eukaryota</taxon>
        <taxon>Fungi</taxon>
        <taxon>Dikarya</taxon>
        <taxon>Basidiomycota</taxon>
        <taxon>Agaricomycotina</taxon>
        <taxon>Agaricomycetes</taxon>
        <taxon>Agaricomycetidae</taxon>
        <taxon>Agaricales</taxon>
        <taxon>Agaricales incertae sedis</taxon>
        <taxon>Dendrothele</taxon>
    </lineage>
</organism>
<dbReference type="SUPFAM" id="SSF56112">
    <property type="entry name" value="Protein kinase-like (PK-like)"/>
    <property type="match status" value="1"/>
</dbReference>
<keyword evidence="3" id="KW-1185">Reference proteome</keyword>
<dbReference type="EMBL" id="ML179977">
    <property type="protein sequence ID" value="THU79786.1"/>
    <property type="molecule type" value="Genomic_DNA"/>
</dbReference>
<dbReference type="Gene3D" id="1.10.510.10">
    <property type="entry name" value="Transferase(Phosphotransferase) domain 1"/>
    <property type="match status" value="1"/>
</dbReference>
<dbReference type="InterPro" id="IPR011009">
    <property type="entry name" value="Kinase-like_dom_sf"/>
</dbReference>
<accession>A0A4S8KV40</accession>